<comment type="caution">
    <text evidence="1">The sequence shown here is derived from an EMBL/GenBank/DDBJ whole genome shotgun (WGS) entry which is preliminary data.</text>
</comment>
<dbReference type="NCBIfam" id="TIGR04150">
    <property type="entry name" value="pseudo_rSAM_GG"/>
    <property type="match status" value="1"/>
</dbReference>
<organism evidence="1">
    <name type="scientific">bioreactor metagenome</name>
    <dbReference type="NCBI Taxonomy" id="1076179"/>
    <lineage>
        <taxon>unclassified sequences</taxon>
        <taxon>metagenomes</taxon>
        <taxon>ecological metagenomes</taxon>
    </lineage>
</organism>
<sequence>MNNYKYWFYLEPFTFLFHEKEKFVIYNTLNSVYIDCSIYDEQVHRVLNNLFNSEANYCVGLNQEQFVSQSLQTFIDKIRESFSGDIIENNSGVAPYIFKPILRIFHHPESAKTKEYNLLGLNSLLYLHEVIFYLGNQAEDLCIEHENCYKQFLHPIKTANQILTIEKYKEILNQLSVCQLDKISIIPGIIKDNALLSSLLQLISEHNFKVELILPYKIYDLDDVDSVIGHKISARILIHLPTNKDELESQMNLFLGYNITWVFIVSEDRDIDYIQSFNVNEGVNVEYLPWYNGSNDSFINKYVSSELQDIIEFPINKQKIFRRQILNENFFGKLTIFPTGEVYSNANFPSIGDITNLKLTEIVYNEVSKFSMPWFMTRNNCSCESCINKYLCPSISNYEVVMNEYNFCYLNKTKQ</sequence>
<reference evidence="1" key="1">
    <citation type="submission" date="2019-08" db="EMBL/GenBank/DDBJ databases">
        <authorList>
            <person name="Kucharzyk K."/>
            <person name="Murdoch R.W."/>
            <person name="Higgins S."/>
            <person name="Loffler F."/>
        </authorList>
    </citation>
    <scope>NUCLEOTIDE SEQUENCE</scope>
</reference>
<name>A0A644U4R9_9ZZZZ</name>
<protein>
    <recommendedName>
        <fullName evidence="2">4Fe4S-binding SPASM domain-containing protein</fullName>
    </recommendedName>
</protein>
<gene>
    <name evidence="1" type="ORF">SDC9_19712</name>
</gene>
<dbReference type="InterPro" id="IPR026418">
    <property type="entry name" value="Pseudo_rSAM"/>
</dbReference>
<evidence type="ECO:0000313" key="1">
    <source>
        <dbReference type="EMBL" id="MPL73903.1"/>
    </source>
</evidence>
<evidence type="ECO:0008006" key="2">
    <source>
        <dbReference type="Google" id="ProtNLM"/>
    </source>
</evidence>
<accession>A0A644U4R9</accession>
<dbReference type="AlphaFoldDB" id="A0A644U4R9"/>
<dbReference type="EMBL" id="VSSQ01000076">
    <property type="protein sequence ID" value="MPL73903.1"/>
    <property type="molecule type" value="Genomic_DNA"/>
</dbReference>
<proteinExistence type="predicted"/>